<dbReference type="EMBL" id="JAUHGG010000023">
    <property type="protein sequence ID" value="MDS1824401.1"/>
    <property type="molecule type" value="Genomic_DNA"/>
</dbReference>
<sequence length="501" mass="59750">MDSINSNFTNLKQKYDIKRIPYVEHIWGHRFRLEQTPMLLLFELLCVIENQYQAKKQNLIDDIFSPLNDKLYFKHRRNFKLRVLLYQNEILENIYRSKVSDSEKWDRQFEFLTNRNEDNFVFTNKDIEHIRSNYKTFDSFYYSLKILRSLTFDALAKKRWTSKFIYPISSEYIWCDVNYQDCSEDRRFFARGGEIVYLMLCRSSEENRQELENLFTDWMETSGDSYSNLANSLVIPEERIPLAEEKRRNLAHLPQYSMPCFDVFSEDVIKTLNLKLEHLDKVKILSDMIGYHIGNYIYCVGEQYSNSEFDANHKLPTYIAEVLTKNTNSIRKSSIQSISAQRNKIKRTLLNKIPKIYNWYDEAEESKERDEILKISTDEAIDYLNQNVVGYPHVCFRHIGFVSKKNTRSFRYVISEDFLHSLVITMLGDEKRMEFRKFMKSLSERYNIFIDQAPHQDSEILQSDLNRNAKNLSVLLYQMGMLRHLSDACSYVVNPYLEDTL</sequence>
<dbReference type="Proteomes" id="UP001253193">
    <property type="component" value="Unassembled WGS sequence"/>
</dbReference>
<gene>
    <name evidence="1" type="ORF">QX249_27655</name>
</gene>
<proteinExistence type="predicted"/>
<dbReference type="RefSeq" id="WP_159404148.1">
    <property type="nucleotide sequence ID" value="NZ_CP034285.1"/>
</dbReference>
<dbReference type="AlphaFoldDB" id="A0AAW8Q837"/>
<accession>A0AAW8Q837</accession>
<name>A0AAW8Q837_VIBPH</name>
<evidence type="ECO:0000313" key="2">
    <source>
        <dbReference type="Proteomes" id="UP001253193"/>
    </source>
</evidence>
<comment type="caution">
    <text evidence="1">The sequence shown here is derived from an EMBL/GenBank/DDBJ whole genome shotgun (WGS) entry which is preliminary data.</text>
</comment>
<reference evidence="1" key="1">
    <citation type="submission" date="2023-06" db="EMBL/GenBank/DDBJ databases">
        <title>Genomic Diversity of Vibrio spp. and Metagenomic Analysis of Pathogens in Florida Gulf Coastal Waters Following Hurricane Ian.</title>
        <authorList>
            <person name="Brumfield K.D."/>
        </authorList>
    </citation>
    <scope>NUCLEOTIDE SEQUENCE</scope>
    <source>
        <strain evidence="1">WBS2B-138</strain>
    </source>
</reference>
<organism evidence="1 2">
    <name type="scientific">Vibrio parahaemolyticus</name>
    <dbReference type="NCBI Taxonomy" id="670"/>
    <lineage>
        <taxon>Bacteria</taxon>
        <taxon>Pseudomonadati</taxon>
        <taxon>Pseudomonadota</taxon>
        <taxon>Gammaproteobacteria</taxon>
        <taxon>Vibrionales</taxon>
        <taxon>Vibrionaceae</taxon>
        <taxon>Vibrio</taxon>
    </lineage>
</organism>
<protein>
    <submittedName>
        <fullName evidence="1">Uncharacterized protein</fullName>
    </submittedName>
</protein>
<evidence type="ECO:0000313" key="1">
    <source>
        <dbReference type="EMBL" id="MDS1824401.1"/>
    </source>
</evidence>